<dbReference type="InterPro" id="IPR013792">
    <property type="entry name" value="RNA3'P_cycl/enolpyr_Trfase_a/b"/>
</dbReference>
<dbReference type="PANTHER" id="PTHR11096">
    <property type="entry name" value="RNA 3' TERMINAL PHOSPHATE CYCLASE"/>
    <property type="match status" value="1"/>
</dbReference>
<name>X1E934_9ZZZZ</name>
<dbReference type="Gene3D" id="3.65.10.20">
    <property type="entry name" value="RNA 3'-terminal phosphate cyclase domain"/>
    <property type="match status" value="1"/>
</dbReference>
<reference evidence="2" key="1">
    <citation type="journal article" date="2014" name="Front. Microbiol.">
        <title>High frequency of phylogenetically diverse reductive dehalogenase-homologous genes in deep subseafloor sedimentary metagenomes.</title>
        <authorList>
            <person name="Kawai M."/>
            <person name="Futagami T."/>
            <person name="Toyoda A."/>
            <person name="Takaki Y."/>
            <person name="Nishi S."/>
            <person name="Hori S."/>
            <person name="Arai W."/>
            <person name="Tsubouchi T."/>
            <person name="Morono Y."/>
            <person name="Uchiyama I."/>
            <person name="Ito T."/>
            <person name="Fujiyama A."/>
            <person name="Inagaki F."/>
            <person name="Takami H."/>
        </authorList>
    </citation>
    <scope>NUCLEOTIDE SEQUENCE</scope>
    <source>
        <strain evidence="2">Expedition CK06-06</strain>
    </source>
</reference>
<dbReference type="AlphaFoldDB" id="X1E934"/>
<dbReference type="SUPFAM" id="SSF55205">
    <property type="entry name" value="EPT/RTPC-like"/>
    <property type="match status" value="1"/>
</dbReference>
<feature type="domain" description="RNA 3'-terminal phosphate cyclase" evidence="1">
    <location>
        <begin position="14"/>
        <end position="110"/>
    </location>
</feature>
<gene>
    <name evidence="2" type="ORF">S01H4_38349</name>
</gene>
<dbReference type="PANTHER" id="PTHR11096:SF0">
    <property type="entry name" value="RNA 3'-TERMINAL PHOSPHATE CYCLASE"/>
    <property type="match status" value="1"/>
</dbReference>
<protein>
    <recommendedName>
        <fullName evidence="1">RNA 3'-terminal phosphate cyclase domain-containing protein</fullName>
    </recommendedName>
</protein>
<accession>X1E934</accession>
<evidence type="ECO:0000313" key="2">
    <source>
        <dbReference type="EMBL" id="GAH05158.1"/>
    </source>
</evidence>
<dbReference type="InterPro" id="IPR037136">
    <property type="entry name" value="RNA3'_phos_cyclase_dom_sf"/>
</dbReference>
<dbReference type="GO" id="GO:0006396">
    <property type="term" value="P:RNA processing"/>
    <property type="evidence" value="ECO:0007669"/>
    <property type="project" value="InterPro"/>
</dbReference>
<proteinExistence type="predicted"/>
<evidence type="ECO:0000259" key="1">
    <source>
        <dbReference type="Pfam" id="PF01137"/>
    </source>
</evidence>
<feature type="non-terminal residue" evidence="2">
    <location>
        <position position="112"/>
    </location>
</feature>
<organism evidence="2">
    <name type="scientific">marine sediment metagenome</name>
    <dbReference type="NCBI Taxonomy" id="412755"/>
    <lineage>
        <taxon>unclassified sequences</taxon>
        <taxon>metagenomes</taxon>
        <taxon>ecological metagenomes</taxon>
    </lineage>
</organism>
<dbReference type="Pfam" id="PF01137">
    <property type="entry name" value="RTC"/>
    <property type="match status" value="1"/>
</dbReference>
<dbReference type="InterPro" id="IPR023797">
    <property type="entry name" value="RNA3'_phos_cyclase_dom"/>
</dbReference>
<dbReference type="EMBL" id="BART01020676">
    <property type="protein sequence ID" value="GAH05158.1"/>
    <property type="molecule type" value="Genomic_DNA"/>
</dbReference>
<sequence length="112" mass="11954">MNNKNYLEIDGSQGEGGGAILRLSAAYSILFKTPIVIKNIRANRPKPGLRLQHLLGLKTLSDISNSTLSACYIGTRELSLIPHSTNEAKSALSLNINTAASIGLLLQPVQIA</sequence>
<comment type="caution">
    <text evidence="2">The sequence shown here is derived from an EMBL/GenBank/DDBJ whole genome shotgun (WGS) entry which is preliminary data.</text>
</comment>
<dbReference type="GO" id="GO:0003963">
    <property type="term" value="F:RNA-3'-phosphate cyclase activity"/>
    <property type="evidence" value="ECO:0007669"/>
    <property type="project" value="TreeGrafter"/>
</dbReference>
<dbReference type="InterPro" id="IPR000228">
    <property type="entry name" value="RNA3'_term_phos_cyc"/>
</dbReference>